<evidence type="ECO:0000256" key="5">
    <source>
        <dbReference type="ARBA" id="ARBA00023146"/>
    </source>
</evidence>
<dbReference type="NCBIfam" id="TIGR00499">
    <property type="entry name" value="lysS_bact"/>
    <property type="match status" value="1"/>
</dbReference>
<keyword evidence="9" id="KW-1185">Reference proteome</keyword>
<evidence type="ECO:0000256" key="6">
    <source>
        <dbReference type="ARBA" id="ARBA00030563"/>
    </source>
</evidence>
<evidence type="ECO:0000256" key="2">
    <source>
        <dbReference type="ARBA" id="ARBA00022598"/>
    </source>
</evidence>
<dbReference type="Gene3D" id="2.40.50.140">
    <property type="entry name" value="Nucleic acid-binding proteins"/>
    <property type="match status" value="1"/>
</dbReference>
<evidence type="ECO:0000256" key="3">
    <source>
        <dbReference type="ARBA" id="ARBA00022741"/>
    </source>
</evidence>
<dbReference type="GO" id="GO:0008033">
    <property type="term" value="P:tRNA processing"/>
    <property type="evidence" value="ECO:0007669"/>
    <property type="project" value="EnsemblFungi"/>
</dbReference>
<dbReference type="KEGG" id="tdl:TDEL_0C04400"/>
<evidence type="ECO:0000313" key="9">
    <source>
        <dbReference type="Proteomes" id="UP000005627"/>
    </source>
</evidence>
<dbReference type="STRING" id="1076872.G8ZS37"/>
<evidence type="ECO:0000259" key="7">
    <source>
        <dbReference type="PROSITE" id="PS50862"/>
    </source>
</evidence>
<dbReference type="Gene3D" id="3.30.930.10">
    <property type="entry name" value="Bira Bifunctional Protein, Domain 2"/>
    <property type="match status" value="1"/>
</dbReference>
<dbReference type="GO" id="GO:0005524">
    <property type="term" value="F:ATP binding"/>
    <property type="evidence" value="ECO:0007669"/>
    <property type="project" value="UniProtKB-KW"/>
</dbReference>
<dbReference type="PANTHER" id="PTHR42918">
    <property type="entry name" value="LYSYL-TRNA SYNTHETASE"/>
    <property type="match status" value="1"/>
</dbReference>
<dbReference type="HOGENOM" id="CLU_008255_6_0_1"/>
<evidence type="ECO:0000256" key="4">
    <source>
        <dbReference type="ARBA" id="ARBA00022840"/>
    </source>
</evidence>
<dbReference type="SUPFAM" id="SSF55681">
    <property type="entry name" value="Class II aaRS and biotin synthetases"/>
    <property type="match status" value="1"/>
</dbReference>
<dbReference type="InterPro" id="IPR012340">
    <property type="entry name" value="NA-bd_OB-fold"/>
</dbReference>
<feature type="domain" description="Aminoacyl-transfer RNA synthetases class-II family profile" evidence="7">
    <location>
        <begin position="189"/>
        <end position="523"/>
    </location>
</feature>
<dbReference type="InterPro" id="IPR004364">
    <property type="entry name" value="Aa-tRNA-synt_II"/>
</dbReference>
<dbReference type="GO" id="GO:0000049">
    <property type="term" value="F:tRNA binding"/>
    <property type="evidence" value="ECO:0007669"/>
    <property type="project" value="TreeGrafter"/>
</dbReference>
<dbReference type="OrthoDB" id="21243at2759"/>
<accession>G8ZS37</accession>
<protein>
    <recommendedName>
        <fullName evidence="1">lysine--tRNA ligase</fullName>
        <ecNumber evidence="1">6.1.1.6</ecNumber>
    </recommendedName>
    <alternativeName>
        <fullName evidence="6">Lysyl-tRNA synthetase</fullName>
    </alternativeName>
</protein>
<dbReference type="PRINTS" id="PR00982">
    <property type="entry name" value="TRNASYNTHLYS"/>
</dbReference>
<dbReference type="eggNOG" id="KOG1885">
    <property type="taxonomic scope" value="Eukaryota"/>
</dbReference>
<keyword evidence="5" id="KW-0030">Aminoacyl-tRNA synthetase</keyword>
<dbReference type="Proteomes" id="UP000005627">
    <property type="component" value="Chromosome 3"/>
</dbReference>
<dbReference type="FunCoup" id="G8ZS37">
    <property type="interactions" value="111"/>
</dbReference>
<sequence length="523" mass="59557">MLRRLLVRCHHTVIDASRLEFTQRNNVIEKNLGQFYPSLSALPLSKNPVSIQQFLAKYSHVDADDPESSCSVNGRIKNIRFSGKKICFVDLYDNCGEKSLQLIINFKKVDSDDQESFESDLRFLKIGDYVEGIGYPGVSQRQKTLSLKCTQLPRILSCAQMPLPPRLSDSSKINQNRVVDYQVNGVQTLVLRHSIIRSIRKFLDNSQFVEVETPILSSQSNGAAAEPFTTRSTALPEGSNRLELRVAPELWLKRLVVGGLDKVYEIGKVFRNEGVDAVHNPEFTTLEFYKSFTSMEQLIALSEQLLKSILLDLRPLHSNEIIEALIAELQQTEWKFNRVEFIPTLSQELNFDLTTIDLNDPSALYAILPKDLGLPPNLSPQQILNKLASIYIEERYCNSLLPTLIYHHPAVMSPLAKTHPQDPTVTKRFEIFIRGREYINAYEEENCPQLQLAKFQQQNMANQLYKDKESLSVDQKYVDAMKWGMPPVGGFGLGIDRLCMLLLNKDRLEEVLSFGCLDDVNRQ</sequence>
<keyword evidence="3" id="KW-0547">Nucleotide-binding</keyword>
<keyword evidence="2" id="KW-0436">Ligase</keyword>
<dbReference type="GeneID" id="11500664"/>
<evidence type="ECO:0000256" key="1">
    <source>
        <dbReference type="ARBA" id="ARBA00013166"/>
    </source>
</evidence>
<gene>
    <name evidence="8" type="primary">TDEL0C04400</name>
    <name evidence="8" type="ORF">TDEL_0C04400</name>
</gene>
<proteinExistence type="predicted"/>
<organism evidence="8 9">
    <name type="scientific">Torulaspora delbrueckii</name>
    <name type="common">Yeast</name>
    <name type="synonym">Candida colliculosa</name>
    <dbReference type="NCBI Taxonomy" id="4950"/>
    <lineage>
        <taxon>Eukaryota</taxon>
        <taxon>Fungi</taxon>
        <taxon>Dikarya</taxon>
        <taxon>Ascomycota</taxon>
        <taxon>Saccharomycotina</taxon>
        <taxon>Saccharomycetes</taxon>
        <taxon>Saccharomycetales</taxon>
        <taxon>Saccharomycetaceae</taxon>
        <taxon>Torulaspora</taxon>
    </lineage>
</organism>
<dbReference type="GO" id="GO:0004824">
    <property type="term" value="F:lysine-tRNA ligase activity"/>
    <property type="evidence" value="ECO:0007669"/>
    <property type="project" value="UniProtKB-EC"/>
</dbReference>
<name>G8ZS37_TORDE</name>
<dbReference type="Pfam" id="PF00152">
    <property type="entry name" value="tRNA-synt_2"/>
    <property type="match status" value="1"/>
</dbReference>
<dbReference type="AlphaFoldDB" id="G8ZS37"/>
<dbReference type="InParanoid" id="G8ZS37"/>
<dbReference type="PROSITE" id="PS50862">
    <property type="entry name" value="AA_TRNA_LIGASE_II"/>
    <property type="match status" value="1"/>
</dbReference>
<dbReference type="InterPro" id="IPR002313">
    <property type="entry name" value="Lys-tRNA-ligase_II"/>
</dbReference>
<evidence type="ECO:0000313" key="8">
    <source>
        <dbReference type="EMBL" id="CCE91329.1"/>
    </source>
</evidence>
<dbReference type="PANTHER" id="PTHR42918:SF5">
    <property type="entry name" value="LYSINE--TRNA LIGASE, MITOCHONDRIAL"/>
    <property type="match status" value="1"/>
</dbReference>
<dbReference type="EMBL" id="HE616744">
    <property type="protein sequence ID" value="CCE91329.1"/>
    <property type="molecule type" value="Genomic_DNA"/>
</dbReference>
<dbReference type="CDD" id="cd04322">
    <property type="entry name" value="LysRS_N"/>
    <property type="match status" value="1"/>
</dbReference>
<dbReference type="InterPro" id="IPR018149">
    <property type="entry name" value="Lys-tRNA-synth_II_C"/>
</dbReference>
<dbReference type="InterPro" id="IPR045864">
    <property type="entry name" value="aa-tRNA-synth_II/BPL/LPL"/>
</dbReference>
<keyword evidence="4" id="KW-0067">ATP-binding</keyword>
<dbReference type="RefSeq" id="XP_003680540.1">
    <property type="nucleotide sequence ID" value="XM_003680492.1"/>
</dbReference>
<dbReference type="GO" id="GO:0005739">
    <property type="term" value="C:mitochondrion"/>
    <property type="evidence" value="ECO:0007669"/>
    <property type="project" value="EnsemblFungi"/>
</dbReference>
<dbReference type="SUPFAM" id="SSF50249">
    <property type="entry name" value="Nucleic acid-binding proteins"/>
    <property type="match status" value="1"/>
</dbReference>
<dbReference type="InterPro" id="IPR044136">
    <property type="entry name" value="Lys-tRNA-ligase_II_N"/>
</dbReference>
<dbReference type="EC" id="6.1.1.6" evidence="1"/>
<dbReference type="InterPro" id="IPR006195">
    <property type="entry name" value="aa-tRNA-synth_II"/>
</dbReference>
<reference evidence="8 9" key="1">
    <citation type="journal article" date="2011" name="Proc. Natl. Acad. Sci. U.S.A.">
        <title>Evolutionary erosion of yeast sex chromosomes by mating-type switching accidents.</title>
        <authorList>
            <person name="Gordon J.L."/>
            <person name="Armisen D."/>
            <person name="Proux-Wera E."/>
            <person name="Oheigeartaigh S.S."/>
            <person name="Byrne K.P."/>
            <person name="Wolfe K.H."/>
        </authorList>
    </citation>
    <scope>NUCLEOTIDE SEQUENCE [LARGE SCALE GENOMIC DNA]</scope>
    <source>
        <strain evidence="9">ATCC 10662 / CBS 1146 / NBRC 0425 / NCYC 2629 / NRRL Y-866</strain>
    </source>
</reference>
<dbReference type="GO" id="GO:0070154">
    <property type="term" value="P:mitochondrial lysyl-tRNA aminoacylation"/>
    <property type="evidence" value="ECO:0007669"/>
    <property type="project" value="EnsemblFungi"/>
</dbReference>